<evidence type="ECO:0000313" key="2">
    <source>
        <dbReference type="EMBL" id="TKR81031.1"/>
    </source>
</evidence>
<protein>
    <submittedName>
        <fullName evidence="2">Uncharacterized protein</fullName>
    </submittedName>
</protein>
<evidence type="ECO:0000256" key="1">
    <source>
        <dbReference type="SAM" id="Phobius"/>
    </source>
</evidence>
<dbReference type="OrthoDB" id="5858441at2759"/>
<dbReference type="Proteomes" id="UP000298663">
    <property type="component" value="Unassembled WGS sequence"/>
</dbReference>
<feature type="transmembrane region" description="Helical" evidence="1">
    <location>
        <begin position="27"/>
        <end position="47"/>
    </location>
</feature>
<keyword evidence="1" id="KW-1133">Transmembrane helix</keyword>
<keyword evidence="1" id="KW-0472">Membrane</keyword>
<proteinExistence type="predicted"/>
<keyword evidence="3" id="KW-1185">Reference proteome</keyword>
<evidence type="ECO:0000313" key="3">
    <source>
        <dbReference type="Proteomes" id="UP000298663"/>
    </source>
</evidence>
<keyword evidence="1" id="KW-0812">Transmembrane</keyword>
<organism evidence="2 3">
    <name type="scientific">Steinernema carpocapsae</name>
    <name type="common">Entomopathogenic nematode</name>
    <dbReference type="NCBI Taxonomy" id="34508"/>
    <lineage>
        <taxon>Eukaryota</taxon>
        <taxon>Metazoa</taxon>
        <taxon>Ecdysozoa</taxon>
        <taxon>Nematoda</taxon>
        <taxon>Chromadorea</taxon>
        <taxon>Rhabditida</taxon>
        <taxon>Tylenchina</taxon>
        <taxon>Panagrolaimomorpha</taxon>
        <taxon>Strongyloidoidea</taxon>
        <taxon>Steinernematidae</taxon>
        <taxon>Steinernema</taxon>
    </lineage>
</organism>
<dbReference type="EMBL" id="AZBU02000004">
    <property type="protein sequence ID" value="TKR81031.1"/>
    <property type="molecule type" value="Genomic_DNA"/>
</dbReference>
<dbReference type="AlphaFoldDB" id="A0A4U5NEU6"/>
<sequence length="165" mass="18417">MKRVSPSQKSIRAKFVKLKEKRKNPGWLPTLIIGVVLNVVGSIMGYLRSEIDENIIESIVDNRLQEYGIVNGTLNMTGPFGETIDMSEGGEYQPSAIMLVMLTTFGRMFNVIGTIKMYRAMAMFLSQRKRERIRNTTERLGGAGGEGDGEWNDALVECCQLCAAF</sequence>
<accession>A0A4U5NEU6</accession>
<feature type="transmembrane region" description="Helical" evidence="1">
    <location>
        <begin position="96"/>
        <end position="118"/>
    </location>
</feature>
<gene>
    <name evidence="2" type="ORF">L596_014976</name>
</gene>
<reference evidence="2 3" key="2">
    <citation type="journal article" date="2019" name="G3 (Bethesda)">
        <title>Hybrid Assembly of the Genome of the Entomopathogenic Nematode Steinernema carpocapsae Identifies the X-Chromosome.</title>
        <authorList>
            <person name="Serra L."/>
            <person name="Macchietto M."/>
            <person name="Macias-Munoz A."/>
            <person name="McGill C.J."/>
            <person name="Rodriguez I.M."/>
            <person name="Rodriguez B."/>
            <person name="Murad R."/>
            <person name="Mortazavi A."/>
        </authorList>
    </citation>
    <scope>NUCLEOTIDE SEQUENCE [LARGE SCALE GENOMIC DNA]</scope>
    <source>
        <strain evidence="2 3">ALL</strain>
    </source>
</reference>
<name>A0A4U5NEU6_STECR</name>
<reference evidence="2 3" key="1">
    <citation type="journal article" date="2015" name="Genome Biol.">
        <title>Comparative genomics of Steinernema reveals deeply conserved gene regulatory networks.</title>
        <authorList>
            <person name="Dillman A.R."/>
            <person name="Macchietto M."/>
            <person name="Porter C.F."/>
            <person name="Rogers A."/>
            <person name="Williams B."/>
            <person name="Antoshechkin I."/>
            <person name="Lee M.M."/>
            <person name="Goodwin Z."/>
            <person name="Lu X."/>
            <person name="Lewis E.E."/>
            <person name="Goodrich-Blair H."/>
            <person name="Stock S.P."/>
            <person name="Adams B.J."/>
            <person name="Sternberg P.W."/>
            <person name="Mortazavi A."/>
        </authorList>
    </citation>
    <scope>NUCLEOTIDE SEQUENCE [LARGE SCALE GENOMIC DNA]</scope>
    <source>
        <strain evidence="2 3">ALL</strain>
    </source>
</reference>
<comment type="caution">
    <text evidence="2">The sequence shown here is derived from an EMBL/GenBank/DDBJ whole genome shotgun (WGS) entry which is preliminary data.</text>
</comment>